<feature type="transmembrane region" description="Helical" evidence="25">
    <location>
        <begin position="466"/>
        <end position="487"/>
    </location>
</feature>
<feature type="transmembrane region" description="Helical" evidence="25">
    <location>
        <begin position="303"/>
        <end position="320"/>
    </location>
</feature>
<feature type="transmembrane region" description="Helical" evidence="25">
    <location>
        <begin position="109"/>
        <end position="127"/>
    </location>
</feature>
<feature type="transmembrane region" description="Helical" evidence="25">
    <location>
        <begin position="231"/>
        <end position="250"/>
    </location>
</feature>
<feature type="transmembrane region" description="Helical" evidence="25">
    <location>
        <begin position="166"/>
        <end position="189"/>
    </location>
</feature>
<evidence type="ECO:0000256" key="11">
    <source>
        <dbReference type="ARBA" id="ARBA00044884"/>
    </source>
</evidence>
<keyword evidence="3" id="KW-0813">Transport</keyword>
<dbReference type="Proteomes" id="UP000054937">
    <property type="component" value="Unassembled WGS sequence"/>
</dbReference>
<evidence type="ECO:0000256" key="18">
    <source>
        <dbReference type="ARBA" id="ARBA00044912"/>
    </source>
</evidence>
<evidence type="ECO:0000256" key="4">
    <source>
        <dbReference type="ARBA" id="ARBA00022692"/>
    </source>
</evidence>
<evidence type="ECO:0000256" key="9">
    <source>
        <dbReference type="ARBA" id="ARBA00044878"/>
    </source>
</evidence>
<evidence type="ECO:0000256" key="22">
    <source>
        <dbReference type="ARBA" id="ARBA00045018"/>
    </source>
</evidence>
<keyword evidence="7" id="KW-0458">Lysosome</keyword>
<comment type="catalytic activity">
    <reaction evidence="16">
        <text>L-lysyl-L-lysine(out) = L-lysyl-L-lysine(in)</text>
        <dbReference type="Rhea" id="RHEA:79403"/>
        <dbReference type="ChEBI" id="CHEBI:229956"/>
    </reaction>
</comment>
<comment type="catalytic activity">
    <reaction evidence="18">
        <text>L-histidyl-L-alpha-amino acid(out) = L-histidyl-L-alpha-amino acid(in)</text>
        <dbReference type="Rhea" id="RHEA:79379"/>
        <dbReference type="ChEBI" id="CHEBI:229964"/>
    </reaction>
</comment>
<evidence type="ECO:0000256" key="1">
    <source>
        <dbReference type="ARBA" id="ARBA00004155"/>
    </source>
</evidence>
<dbReference type="InParanoid" id="A0A0V0QJ84"/>
<feature type="transmembrane region" description="Helical" evidence="25">
    <location>
        <begin position="345"/>
        <end position="364"/>
    </location>
</feature>
<dbReference type="Pfam" id="PF07690">
    <property type="entry name" value="MFS_1"/>
    <property type="match status" value="1"/>
</dbReference>
<comment type="catalytic activity">
    <reaction evidence="20">
        <text>L-lysyl-glycine(out) = L-lysyl-glycine(in)</text>
        <dbReference type="Rhea" id="RHEA:79407"/>
        <dbReference type="ChEBI" id="CHEBI:191202"/>
    </reaction>
</comment>
<comment type="catalytic activity">
    <reaction evidence="14">
        <text>L-aspartyl-L-lysine(out) = L-aspartyl-L-lysine(in)</text>
        <dbReference type="Rhea" id="RHEA:79411"/>
        <dbReference type="ChEBI" id="CHEBI:229953"/>
    </reaction>
</comment>
<dbReference type="AlphaFoldDB" id="A0A0V0QJ84"/>
<evidence type="ECO:0000256" key="23">
    <source>
        <dbReference type="ARBA" id="ARBA00045709"/>
    </source>
</evidence>
<evidence type="ECO:0000256" key="13">
    <source>
        <dbReference type="ARBA" id="ARBA00044893"/>
    </source>
</evidence>
<evidence type="ECO:0000256" key="17">
    <source>
        <dbReference type="ARBA" id="ARBA00044903"/>
    </source>
</evidence>
<dbReference type="SUPFAM" id="SSF103473">
    <property type="entry name" value="MFS general substrate transporter"/>
    <property type="match status" value="2"/>
</dbReference>
<dbReference type="InterPro" id="IPR052187">
    <property type="entry name" value="MFSD1"/>
</dbReference>
<comment type="catalytic activity">
    <reaction evidence="11">
        <text>L-alpha-aminoacyl-L-histidine(out) = L-alpha-aminoacyl-L-histidine(in)</text>
        <dbReference type="Rhea" id="RHEA:79375"/>
        <dbReference type="ChEBI" id="CHEBI:229967"/>
    </reaction>
</comment>
<feature type="transmembrane region" description="Helical" evidence="25">
    <location>
        <begin position="68"/>
        <end position="88"/>
    </location>
</feature>
<dbReference type="InterPro" id="IPR036259">
    <property type="entry name" value="MFS_trans_sf"/>
</dbReference>
<feature type="transmembrane region" description="Helical" evidence="25">
    <location>
        <begin position="432"/>
        <end position="454"/>
    </location>
</feature>
<feature type="transmembrane region" description="Helical" evidence="25">
    <location>
        <begin position="376"/>
        <end position="393"/>
    </location>
</feature>
<evidence type="ECO:0000313" key="27">
    <source>
        <dbReference type="Proteomes" id="UP000054937"/>
    </source>
</evidence>
<evidence type="ECO:0000256" key="12">
    <source>
        <dbReference type="ARBA" id="ARBA00044891"/>
    </source>
</evidence>
<evidence type="ECO:0000256" key="8">
    <source>
        <dbReference type="ARBA" id="ARBA00044876"/>
    </source>
</evidence>
<evidence type="ECO:0000256" key="2">
    <source>
        <dbReference type="ARBA" id="ARBA00008335"/>
    </source>
</evidence>
<dbReference type="GO" id="GO:0005765">
    <property type="term" value="C:lysosomal membrane"/>
    <property type="evidence" value="ECO:0007669"/>
    <property type="project" value="UniProtKB-SubCell"/>
</dbReference>
<evidence type="ECO:0000256" key="7">
    <source>
        <dbReference type="ARBA" id="ARBA00023228"/>
    </source>
</evidence>
<dbReference type="PANTHER" id="PTHR23512">
    <property type="entry name" value="MAJOR FACILITATOR SUPERFAMILY DOMAIN-CONTAINING PROTEIN 1"/>
    <property type="match status" value="1"/>
</dbReference>
<comment type="catalytic activity">
    <reaction evidence="17">
        <text>L-arginyl-glycine(out) = L-arginyl-glycine(in)</text>
        <dbReference type="Rhea" id="RHEA:79391"/>
        <dbReference type="ChEBI" id="CHEBI:229955"/>
    </reaction>
</comment>
<feature type="transmembrane region" description="Helical" evidence="25">
    <location>
        <begin position="520"/>
        <end position="539"/>
    </location>
</feature>
<dbReference type="PANTHER" id="PTHR23512:SF3">
    <property type="entry name" value="MAJOR FACILITATOR SUPERFAMILY DOMAIN-CONTAINING PROTEIN 1"/>
    <property type="match status" value="1"/>
</dbReference>
<keyword evidence="27" id="KW-1185">Reference proteome</keyword>
<sequence length="564" mass="64009">MATGARSSIISKWFKGGDLAFYNSLYLTLTKFTQLSASLLYTRIYEYYDSLFQPILIGAIIDLKEFDLFYWTVILAFGINFGIFYPFVGNSTTIYKEKFCLTSKNTGDIQSINYFMGLFCPLVGLLIKKYKRFQFFLLIIATSCSLLFFCILYFHPGCEEACFNQLIVPVLIFGIFLMAFPVVLVPAVANASPSKLAGTAYGIAYAFRNFNEALIPYIGVGPLLSNYTVNATIMLFIGLSIFSLVISIVLHDEAKVNNILQSEYEQTTDGESLIISEKQISLEQNGDLLKIQQIIQKYRDRKIIKYLFLIGIFSSGLMFYNNNFQGILKEYILEDTGIDQQQFQLFQTLSTGPIIPLILFSGAVNDILGLRNGMSFYFFMMAIGMWIATIGGYNNSFVYLLIGKILNNAGIEMGIGARSSITAKWFKGGDLAFYNSIYLTITKFTQFSASLLYTRIYEHYDSLFQPILIGAIIGTTCFLVNLCSFFTDLNADKQITKLDELEPKKHVKSFSLKDLKEFDLFYWTIILAFGINFGIYYPFVGNSTTIYKDNHKNRVIFWFAGDLI</sequence>
<protein>
    <recommendedName>
        <fullName evidence="21">Lysosomal dipeptide transporter MFSD1</fullName>
    </recommendedName>
    <alternativeName>
        <fullName evidence="22">Major facilitator superfamily domain-containing protein 1</fullName>
    </alternativeName>
</protein>
<dbReference type="Gene3D" id="1.20.1250.20">
    <property type="entry name" value="MFS general substrate transporter like domains"/>
    <property type="match status" value="2"/>
</dbReference>
<evidence type="ECO:0000256" key="5">
    <source>
        <dbReference type="ARBA" id="ARBA00022989"/>
    </source>
</evidence>
<evidence type="ECO:0000256" key="3">
    <source>
        <dbReference type="ARBA" id="ARBA00022448"/>
    </source>
</evidence>
<evidence type="ECO:0000256" key="14">
    <source>
        <dbReference type="ARBA" id="ARBA00044898"/>
    </source>
</evidence>
<comment type="subcellular location">
    <subcellularLocation>
        <location evidence="1">Lysosome membrane</location>
        <topology evidence="1">Multi-pass membrane protein</topology>
    </subcellularLocation>
</comment>
<comment type="caution">
    <text evidence="26">The sequence shown here is derived from an EMBL/GenBank/DDBJ whole genome shotgun (WGS) entry which is preliminary data.</text>
</comment>
<proteinExistence type="inferred from homology"/>
<dbReference type="OrthoDB" id="424834at2759"/>
<comment type="similarity">
    <text evidence="2">Belongs to the major facilitator superfamily.</text>
</comment>
<dbReference type="EMBL" id="LDAU01000156">
    <property type="protein sequence ID" value="KRX02263.1"/>
    <property type="molecule type" value="Genomic_DNA"/>
</dbReference>
<comment type="catalytic activity">
    <reaction evidence="10">
        <text>L-alpha-aminoacyl-L-arginine(out) = L-alpha-aminoacyl-L-arginine(in)</text>
        <dbReference type="Rhea" id="RHEA:79367"/>
        <dbReference type="ChEBI" id="CHEBI:229968"/>
    </reaction>
</comment>
<feature type="transmembrane region" description="Helical" evidence="25">
    <location>
        <begin position="133"/>
        <end position="154"/>
    </location>
</feature>
<keyword evidence="5 25" id="KW-1133">Transmembrane helix</keyword>
<evidence type="ECO:0000256" key="16">
    <source>
        <dbReference type="ARBA" id="ARBA00044900"/>
    </source>
</evidence>
<evidence type="ECO:0000256" key="10">
    <source>
        <dbReference type="ARBA" id="ARBA00044881"/>
    </source>
</evidence>
<gene>
    <name evidence="26" type="ORF">PPERSA_04885</name>
</gene>
<accession>A0A0V0QJ84</accession>
<evidence type="ECO:0000313" key="26">
    <source>
        <dbReference type="EMBL" id="KRX02263.1"/>
    </source>
</evidence>
<comment type="function">
    <text evidence="23">Lysosomal dipeptide uniporter that selectively exports lysine, arginine or histidine-containing dipeptides with a net positive charge from the lysosome lumen into the cytosol. Could play a role in a specific type of protein O-glycosylation indirectly regulating macrophages migration and tissue invasion. Also essential for liver homeostasis.</text>
</comment>
<organism evidence="26 27">
    <name type="scientific">Pseudocohnilembus persalinus</name>
    <name type="common">Ciliate</name>
    <dbReference type="NCBI Taxonomy" id="266149"/>
    <lineage>
        <taxon>Eukaryota</taxon>
        <taxon>Sar</taxon>
        <taxon>Alveolata</taxon>
        <taxon>Ciliophora</taxon>
        <taxon>Intramacronucleata</taxon>
        <taxon>Oligohymenophorea</taxon>
        <taxon>Scuticociliatia</taxon>
        <taxon>Philasterida</taxon>
        <taxon>Pseudocohnilembidae</taxon>
        <taxon>Pseudocohnilembus</taxon>
    </lineage>
</organism>
<evidence type="ECO:0000256" key="25">
    <source>
        <dbReference type="SAM" id="Phobius"/>
    </source>
</evidence>
<evidence type="ECO:0000256" key="19">
    <source>
        <dbReference type="ARBA" id="ARBA00044919"/>
    </source>
</evidence>
<evidence type="ECO:0000256" key="15">
    <source>
        <dbReference type="ARBA" id="ARBA00044899"/>
    </source>
</evidence>
<evidence type="ECO:0000256" key="6">
    <source>
        <dbReference type="ARBA" id="ARBA00023136"/>
    </source>
</evidence>
<comment type="catalytic activity">
    <reaction evidence="9">
        <text>L-histidyl-glycine(out) = L-histidyl-glycine(in)</text>
        <dbReference type="Rhea" id="RHEA:79395"/>
        <dbReference type="ChEBI" id="CHEBI:229957"/>
    </reaction>
</comment>
<comment type="catalytic activity">
    <reaction evidence="8">
        <text>L-lysyl-L-alanine(out) = L-lysyl-L-alanine(in)</text>
        <dbReference type="Rhea" id="RHEA:79399"/>
        <dbReference type="ChEBI" id="CHEBI:229954"/>
    </reaction>
</comment>
<comment type="catalytic activity">
    <reaction evidence="12">
        <text>L-lysyl-L-alpha-amino acid(out) = L-lysyl-L-alpha-amino acid(in)</text>
        <dbReference type="Rhea" id="RHEA:79387"/>
        <dbReference type="ChEBI" id="CHEBI:229965"/>
    </reaction>
</comment>
<keyword evidence="6 25" id="KW-0472">Membrane</keyword>
<dbReference type="InterPro" id="IPR011701">
    <property type="entry name" value="MFS"/>
</dbReference>
<reference evidence="26 27" key="1">
    <citation type="journal article" date="2015" name="Sci. Rep.">
        <title>Genome of the facultative scuticociliatosis pathogen Pseudocohnilembus persalinus provides insight into its virulence through horizontal gene transfer.</title>
        <authorList>
            <person name="Xiong J."/>
            <person name="Wang G."/>
            <person name="Cheng J."/>
            <person name="Tian M."/>
            <person name="Pan X."/>
            <person name="Warren A."/>
            <person name="Jiang C."/>
            <person name="Yuan D."/>
            <person name="Miao W."/>
        </authorList>
    </citation>
    <scope>NUCLEOTIDE SEQUENCE [LARGE SCALE GENOMIC DNA]</scope>
    <source>
        <strain evidence="26">36N120E</strain>
    </source>
</reference>
<name>A0A0V0QJ84_PSEPJ</name>
<evidence type="ECO:0000256" key="24">
    <source>
        <dbReference type="ARBA" id="ARBA00046376"/>
    </source>
</evidence>
<keyword evidence="4 25" id="KW-0812">Transmembrane</keyword>
<evidence type="ECO:0000256" key="21">
    <source>
        <dbReference type="ARBA" id="ARBA00044985"/>
    </source>
</evidence>
<evidence type="ECO:0000256" key="20">
    <source>
        <dbReference type="ARBA" id="ARBA00044924"/>
    </source>
</evidence>
<comment type="catalytic activity">
    <reaction evidence="15">
        <text>L-arginyl-L-alpha-amino acid(out) = L-arginyl-L-alpha-amino acid(in)</text>
        <dbReference type="Rhea" id="RHEA:79371"/>
        <dbReference type="ChEBI" id="CHEBI:84315"/>
    </reaction>
</comment>
<dbReference type="GO" id="GO:0022857">
    <property type="term" value="F:transmembrane transporter activity"/>
    <property type="evidence" value="ECO:0007669"/>
    <property type="project" value="InterPro"/>
</dbReference>
<comment type="catalytic activity">
    <reaction evidence="19">
        <text>L-alanyl-L-lysine(out) = L-alanyl-L-lysine(in)</text>
        <dbReference type="Rhea" id="RHEA:79415"/>
        <dbReference type="ChEBI" id="CHEBI:192470"/>
    </reaction>
</comment>
<comment type="catalytic activity">
    <reaction evidence="13">
        <text>L-alpha-aminoacyl-L-lysine(out) = L-alpha-aminoacyl-L-lysine(in)</text>
        <dbReference type="Rhea" id="RHEA:79383"/>
        <dbReference type="ChEBI" id="CHEBI:229966"/>
    </reaction>
</comment>
<comment type="subunit">
    <text evidence="24">Homodimer. Interacts with lysosomal protein GLMP (via lumenal domain); the interaction starts while both proteins are still in the endoplasmic reticulum and is required for stabilization of MFSD1 in lysosomes but has no direct effect on its targeting to lysosomes or transporter activity.</text>
</comment>